<reference evidence="3 4" key="1">
    <citation type="submission" date="2020-08" db="EMBL/GenBank/DDBJ databases">
        <title>Genomic Encyclopedia of Type Strains, Phase IV (KMG-IV): sequencing the most valuable type-strain genomes for metagenomic binning, comparative biology and taxonomic classification.</title>
        <authorList>
            <person name="Goeker M."/>
        </authorList>
    </citation>
    <scope>NUCLEOTIDE SEQUENCE [LARGE SCALE GENOMIC DNA]</scope>
    <source>
        <strain evidence="3 4">DSM 13481</strain>
    </source>
</reference>
<evidence type="ECO:0000313" key="4">
    <source>
        <dbReference type="Proteomes" id="UP000555828"/>
    </source>
</evidence>
<evidence type="ECO:0000259" key="1">
    <source>
        <dbReference type="Pfam" id="PF01266"/>
    </source>
</evidence>
<dbReference type="EC" id="1.1.5.3" evidence="3"/>
<dbReference type="InterPro" id="IPR036188">
    <property type="entry name" value="FAD/NAD-bd_sf"/>
</dbReference>
<dbReference type="InterPro" id="IPR006076">
    <property type="entry name" value="FAD-dep_OxRdtase"/>
</dbReference>
<gene>
    <name evidence="3" type="ORF">HNP65_001174</name>
</gene>
<dbReference type="SUPFAM" id="SSF51905">
    <property type="entry name" value="FAD/NAD(P)-binding domain"/>
    <property type="match status" value="1"/>
</dbReference>
<dbReference type="Proteomes" id="UP000555828">
    <property type="component" value="Unassembled WGS sequence"/>
</dbReference>
<evidence type="ECO:0000313" key="3">
    <source>
        <dbReference type="EMBL" id="MBB6062722.1"/>
    </source>
</evidence>
<dbReference type="Gene3D" id="3.50.50.60">
    <property type="entry name" value="FAD/NAD(P)-binding domain"/>
    <property type="match status" value="1"/>
</dbReference>
<feature type="domain" description="FAD dependent oxidoreductase" evidence="1">
    <location>
        <begin position="2"/>
        <end position="353"/>
    </location>
</feature>
<keyword evidence="3" id="KW-0560">Oxidoreductase</keyword>
<dbReference type="EMBL" id="JACHEX010000003">
    <property type="protein sequence ID" value="MBB6062722.1"/>
    <property type="molecule type" value="Genomic_DNA"/>
</dbReference>
<dbReference type="InterPro" id="IPR041854">
    <property type="entry name" value="BFD-like_2Fe2S-bd_dom_sf"/>
</dbReference>
<dbReference type="Gene3D" id="3.30.9.10">
    <property type="entry name" value="D-Amino Acid Oxidase, subunit A, domain 2"/>
    <property type="match status" value="1"/>
</dbReference>
<feature type="domain" description="BFD-like [2Fe-2S]-binding" evidence="2">
    <location>
        <begin position="402"/>
        <end position="452"/>
    </location>
</feature>
<dbReference type="InterPro" id="IPR007419">
    <property type="entry name" value="BFD-like_2Fe2S-bd_dom"/>
</dbReference>
<dbReference type="Pfam" id="PF04324">
    <property type="entry name" value="Fer2_BFD"/>
    <property type="match status" value="1"/>
</dbReference>
<accession>A0A841GGK6</accession>
<dbReference type="Pfam" id="PF01266">
    <property type="entry name" value="DAO"/>
    <property type="match status" value="1"/>
</dbReference>
<dbReference type="AlphaFoldDB" id="A0A841GGK6"/>
<protein>
    <submittedName>
        <fullName evidence="3">Glycerol-3-phosphate dehydrogenase</fullName>
        <ecNumber evidence="3">1.1.5.3</ecNumber>
    </submittedName>
</protein>
<dbReference type="Gene3D" id="1.10.10.1100">
    <property type="entry name" value="BFD-like [2Fe-2S]-binding domain"/>
    <property type="match status" value="1"/>
</dbReference>
<name>A0A841GGK6_9BACT</name>
<sequence length="478" mass="53052">MKVFVIGAGISGSLVARELSKYDCEVHVLEKAPDIGWGVTKANSAIVHGGYDDPPQSVRAKFAAKGNRLYDELSKELDFDFERVGSLVVAFKEEDINYLKELKERGKKNGVDDLEILEKSELKKVEPNISDEAIAALYCKSAGITEPWEVAIAAIENAVENGAILHLEEEVLDIQTKNQKVSKVITNKGEYEADVVINAAGLFADEIAKMAGVGDFEIFPRKGEYILLDKKLKGLVNTVVFPTPTKKSKGILVVPTVDGGILLGPNAKDLPKSMKYDLGTTPEGLQEVYEKSKRLIPKVELSYTVKTFAGLRPETKEKDFIISATKVWGFVNVAGIRSPGLTAAPSFAKYVVEDILQDQLKINLSKKKDFNPYRKRITNIRDVSLKEWEELVKKDPKYGRTVCFCNNVSEAEIVEAIRRGARTLDGVKFRTRASFGRCQGGFCSLKIVEIISRELNIPMEEVKLNSKNSWIMDGKVRA</sequence>
<dbReference type="CDD" id="cd19946">
    <property type="entry name" value="GlpA-like_Fer2_BFD-like"/>
    <property type="match status" value="1"/>
</dbReference>
<proteinExistence type="predicted"/>
<dbReference type="PANTHER" id="PTHR42720:SF1">
    <property type="entry name" value="GLYCEROL 3-PHOSPHATE OXIDASE"/>
    <property type="match status" value="1"/>
</dbReference>
<evidence type="ECO:0000259" key="2">
    <source>
        <dbReference type="Pfam" id="PF04324"/>
    </source>
</evidence>
<dbReference type="RefSeq" id="WP_184619373.1">
    <property type="nucleotide sequence ID" value="NZ_JACHEX010000003.1"/>
</dbReference>
<organism evidence="3 4">
    <name type="scientific">Thermosipho japonicus</name>
    <dbReference type="NCBI Taxonomy" id="90323"/>
    <lineage>
        <taxon>Bacteria</taxon>
        <taxon>Thermotogati</taxon>
        <taxon>Thermotogota</taxon>
        <taxon>Thermotogae</taxon>
        <taxon>Thermotogales</taxon>
        <taxon>Fervidobacteriaceae</taxon>
        <taxon>Thermosipho</taxon>
    </lineage>
</organism>
<dbReference type="PANTHER" id="PTHR42720">
    <property type="entry name" value="GLYCEROL-3-PHOSPHATE DEHYDROGENASE"/>
    <property type="match status" value="1"/>
</dbReference>
<keyword evidence="4" id="KW-1185">Reference proteome</keyword>
<comment type="caution">
    <text evidence="3">The sequence shown here is derived from an EMBL/GenBank/DDBJ whole genome shotgun (WGS) entry which is preliminary data.</text>
</comment>
<dbReference type="GO" id="GO:0004368">
    <property type="term" value="F:glycerol-3-phosphate dehydrogenase (quinone) activity"/>
    <property type="evidence" value="ECO:0007669"/>
    <property type="project" value="UniProtKB-EC"/>
</dbReference>
<dbReference type="InterPro" id="IPR052745">
    <property type="entry name" value="G3P_Oxidase/Oxidoreductase"/>
</dbReference>
<dbReference type="SUPFAM" id="SSF54373">
    <property type="entry name" value="FAD-linked reductases, C-terminal domain"/>
    <property type="match status" value="1"/>
</dbReference>